<protein>
    <submittedName>
        <fullName evidence="2">Uncharacterized protein</fullName>
    </submittedName>
</protein>
<name>A0A4P9WFI1_9FUNG</name>
<dbReference type="EMBL" id="KZ995518">
    <property type="protein sequence ID" value="RKO90513.1"/>
    <property type="molecule type" value="Genomic_DNA"/>
</dbReference>
<evidence type="ECO:0000313" key="2">
    <source>
        <dbReference type="EMBL" id="RKO90513.1"/>
    </source>
</evidence>
<keyword evidence="3" id="KW-1185">Reference proteome</keyword>
<organism evidence="2 3">
    <name type="scientific">Blyttiomyces helicus</name>
    <dbReference type="NCBI Taxonomy" id="388810"/>
    <lineage>
        <taxon>Eukaryota</taxon>
        <taxon>Fungi</taxon>
        <taxon>Fungi incertae sedis</taxon>
        <taxon>Chytridiomycota</taxon>
        <taxon>Chytridiomycota incertae sedis</taxon>
        <taxon>Chytridiomycetes</taxon>
        <taxon>Chytridiomycetes incertae sedis</taxon>
        <taxon>Blyttiomyces</taxon>
    </lineage>
</organism>
<feature type="region of interest" description="Disordered" evidence="1">
    <location>
        <begin position="186"/>
        <end position="213"/>
    </location>
</feature>
<dbReference type="Proteomes" id="UP000269721">
    <property type="component" value="Unassembled WGS sequence"/>
</dbReference>
<dbReference type="AlphaFoldDB" id="A0A4P9WFI1"/>
<evidence type="ECO:0000256" key="1">
    <source>
        <dbReference type="SAM" id="MobiDB-lite"/>
    </source>
</evidence>
<proteinExistence type="predicted"/>
<evidence type="ECO:0000313" key="3">
    <source>
        <dbReference type="Proteomes" id="UP000269721"/>
    </source>
</evidence>
<accession>A0A4P9WFI1</accession>
<gene>
    <name evidence="2" type="ORF">BDK51DRAFT_28872</name>
</gene>
<reference evidence="3" key="1">
    <citation type="journal article" date="2018" name="Nat. Microbiol.">
        <title>Leveraging single-cell genomics to expand the fungal tree of life.</title>
        <authorList>
            <person name="Ahrendt S.R."/>
            <person name="Quandt C.A."/>
            <person name="Ciobanu D."/>
            <person name="Clum A."/>
            <person name="Salamov A."/>
            <person name="Andreopoulos B."/>
            <person name="Cheng J.F."/>
            <person name="Woyke T."/>
            <person name="Pelin A."/>
            <person name="Henrissat B."/>
            <person name="Reynolds N.K."/>
            <person name="Benny G.L."/>
            <person name="Smith M.E."/>
            <person name="James T.Y."/>
            <person name="Grigoriev I.V."/>
        </authorList>
    </citation>
    <scope>NUCLEOTIDE SEQUENCE [LARGE SCALE GENOMIC DNA]</scope>
</reference>
<sequence length="213" mass="24710">MEAKPELRKHNYDPNFRISKEWTSHLQEKPERPHPEQQLLLVDTADTLYNVCLCWCPANHCNWAFPSTVRHTHTPTLSGSPKYEQSSWEPYNYPIYERYVQYMPLEHTHTHKINLDPPHHSKPRIPPSPCTNLTINQSPFDFHKSLDHHKPHHHILMLVMAHISHIRATTPAPVIPPLYCNTFNKPSPPALQHTPPHSQPKATHFNANLDLGT</sequence>